<keyword evidence="9" id="KW-1185">Reference proteome</keyword>
<feature type="domain" description="Fe2OG dioxygenase" evidence="7">
    <location>
        <begin position="102"/>
        <end position="202"/>
    </location>
</feature>
<comment type="caution">
    <text evidence="8">The sequence shown here is derived from an EMBL/GenBank/DDBJ whole genome shotgun (WGS) entry which is preliminary data.</text>
</comment>
<reference evidence="8 9" key="1">
    <citation type="submission" date="2019-07" db="EMBL/GenBank/DDBJ databases">
        <title>Whole genome shotgun sequence of Brevifollis gellanilyticus NBRC 108608.</title>
        <authorList>
            <person name="Hosoyama A."/>
            <person name="Uohara A."/>
            <person name="Ohji S."/>
            <person name="Ichikawa N."/>
        </authorList>
    </citation>
    <scope>NUCLEOTIDE SEQUENCE [LARGE SCALE GENOMIC DNA]</scope>
    <source>
        <strain evidence="8 9">NBRC 108608</strain>
    </source>
</reference>
<dbReference type="Pfam" id="PF13640">
    <property type="entry name" value="2OG-FeII_Oxy_3"/>
    <property type="match status" value="1"/>
</dbReference>
<comment type="cofactor">
    <cofactor evidence="1">
        <name>L-ascorbate</name>
        <dbReference type="ChEBI" id="CHEBI:38290"/>
    </cofactor>
</comment>
<evidence type="ECO:0000313" key="8">
    <source>
        <dbReference type="EMBL" id="GEP45180.1"/>
    </source>
</evidence>
<evidence type="ECO:0000256" key="4">
    <source>
        <dbReference type="ARBA" id="ARBA00022964"/>
    </source>
</evidence>
<dbReference type="PANTHER" id="PTHR41536">
    <property type="entry name" value="PKHD-TYPE HYDROXYLASE YBIX"/>
    <property type="match status" value="1"/>
</dbReference>
<keyword evidence="4" id="KW-0223">Dioxygenase</keyword>
<sequence length="254" mass="28039">MSYCRAGVKRVPRFLCPAFPFDTPMLITIPDVLTPEQVAKARQILDAAEWVDGKVTAGHQSARAKDNMQIPEGSPAAKELGDMVLSGLSKNLLFLSAALPLKIFPPLFNRYSGGQSFGTHVDNAIRQIPGTPVRIRTDLSATLFFAGPEEYDGGELCIEDTYGVHSVKLPPGHMVLYPSTSLHHVTPVTRGARICSFFWLQSMLRDDGQRSLMFDLDLAIQRLSSELKGNPVAEKTSVQLTGVYHNLLRQWAEM</sequence>
<dbReference type="Gene3D" id="4.10.860.20">
    <property type="entry name" value="Rabenosyn, Rab binding domain"/>
    <property type="match status" value="1"/>
</dbReference>
<dbReference type="EMBL" id="BKAG01000043">
    <property type="protein sequence ID" value="GEP45180.1"/>
    <property type="molecule type" value="Genomic_DNA"/>
</dbReference>
<dbReference type="HAMAP" id="MF_00657">
    <property type="entry name" value="Hydroxyl_YbiX"/>
    <property type="match status" value="1"/>
</dbReference>
<proteinExistence type="inferred from homology"/>
<keyword evidence="3" id="KW-0847">Vitamin C</keyword>
<dbReference type="NCBIfam" id="NF003975">
    <property type="entry name" value="PRK05467.1-4"/>
    <property type="match status" value="1"/>
</dbReference>
<dbReference type="GO" id="GO:0031418">
    <property type="term" value="F:L-ascorbic acid binding"/>
    <property type="evidence" value="ECO:0007669"/>
    <property type="project" value="UniProtKB-KW"/>
</dbReference>
<protein>
    <submittedName>
        <fullName evidence="8">PKHD-type hydroxylase</fullName>
    </submittedName>
</protein>
<dbReference type="Pfam" id="PF18331">
    <property type="entry name" value="PKHD_C"/>
    <property type="match status" value="1"/>
</dbReference>
<organism evidence="8 9">
    <name type="scientific">Brevifollis gellanilyticus</name>
    <dbReference type="NCBI Taxonomy" id="748831"/>
    <lineage>
        <taxon>Bacteria</taxon>
        <taxon>Pseudomonadati</taxon>
        <taxon>Verrucomicrobiota</taxon>
        <taxon>Verrucomicrobiia</taxon>
        <taxon>Verrucomicrobiales</taxon>
        <taxon>Verrucomicrobiaceae</taxon>
    </lineage>
</organism>
<dbReference type="InterPro" id="IPR041097">
    <property type="entry name" value="PKHD_C"/>
</dbReference>
<dbReference type="Gene3D" id="2.60.120.620">
    <property type="entry name" value="q2cbj1_9rhob like domain"/>
    <property type="match status" value="1"/>
</dbReference>
<dbReference type="InterPro" id="IPR044862">
    <property type="entry name" value="Pro_4_hyd_alph_FE2OG_OXY"/>
</dbReference>
<dbReference type="SMART" id="SM00702">
    <property type="entry name" value="P4Hc"/>
    <property type="match status" value="1"/>
</dbReference>
<evidence type="ECO:0000313" key="9">
    <source>
        <dbReference type="Proteomes" id="UP000321577"/>
    </source>
</evidence>
<name>A0A512MEK8_9BACT</name>
<evidence type="ECO:0000256" key="2">
    <source>
        <dbReference type="ARBA" id="ARBA00022723"/>
    </source>
</evidence>
<keyword evidence="5" id="KW-0560">Oxidoreductase</keyword>
<evidence type="ECO:0000256" key="6">
    <source>
        <dbReference type="ARBA" id="ARBA00023004"/>
    </source>
</evidence>
<evidence type="ECO:0000256" key="5">
    <source>
        <dbReference type="ARBA" id="ARBA00023002"/>
    </source>
</evidence>
<dbReference type="PROSITE" id="PS51471">
    <property type="entry name" value="FE2OG_OXY"/>
    <property type="match status" value="1"/>
</dbReference>
<dbReference type="GO" id="GO:0016706">
    <property type="term" value="F:2-oxoglutarate-dependent dioxygenase activity"/>
    <property type="evidence" value="ECO:0007669"/>
    <property type="project" value="InterPro"/>
</dbReference>
<dbReference type="GO" id="GO:0006879">
    <property type="term" value="P:intracellular iron ion homeostasis"/>
    <property type="evidence" value="ECO:0007669"/>
    <property type="project" value="TreeGrafter"/>
</dbReference>
<dbReference type="AlphaFoldDB" id="A0A512MEK8"/>
<dbReference type="InterPro" id="IPR023550">
    <property type="entry name" value="PKHD_hydroxylase"/>
</dbReference>
<dbReference type="GO" id="GO:0006974">
    <property type="term" value="P:DNA damage response"/>
    <property type="evidence" value="ECO:0007669"/>
    <property type="project" value="TreeGrafter"/>
</dbReference>
<dbReference type="NCBIfam" id="NF003973">
    <property type="entry name" value="PRK05467.1-2"/>
    <property type="match status" value="1"/>
</dbReference>
<evidence type="ECO:0000256" key="1">
    <source>
        <dbReference type="ARBA" id="ARBA00001961"/>
    </source>
</evidence>
<dbReference type="PANTHER" id="PTHR41536:SF1">
    <property type="entry name" value="PKHD-TYPE HYDROXYLASE YBIX"/>
    <property type="match status" value="1"/>
</dbReference>
<evidence type="ECO:0000256" key="3">
    <source>
        <dbReference type="ARBA" id="ARBA00022896"/>
    </source>
</evidence>
<dbReference type="InterPro" id="IPR005123">
    <property type="entry name" value="Oxoglu/Fe-dep_dioxygenase_dom"/>
</dbReference>
<dbReference type="GO" id="GO:0005506">
    <property type="term" value="F:iron ion binding"/>
    <property type="evidence" value="ECO:0007669"/>
    <property type="project" value="InterPro"/>
</dbReference>
<dbReference type="NCBIfam" id="NF003974">
    <property type="entry name" value="PRK05467.1-3"/>
    <property type="match status" value="1"/>
</dbReference>
<keyword evidence="6" id="KW-0408">Iron</keyword>
<dbReference type="Proteomes" id="UP000321577">
    <property type="component" value="Unassembled WGS sequence"/>
</dbReference>
<keyword evidence="2" id="KW-0479">Metal-binding</keyword>
<accession>A0A512MEK8</accession>
<dbReference type="InterPro" id="IPR006620">
    <property type="entry name" value="Pro_4_hyd_alph"/>
</dbReference>
<gene>
    <name evidence="8" type="ORF">BGE01nite_44710</name>
</gene>
<evidence type="ECO:0000259" key="7">
    <source>
        <dbReference type="PROSITE" id="PS51471"/>
    </source>
</evidence>